<reference evidence="2" key="1">
    <citation type="submission" date="2021-04" db="EMBL/GenBank/DDBJ databases">
        <title>Draft genome assembly of strain Phenylobacterium sp. 20VBR1 using MiniION and Illumina platforms.</title>
        <authorList>
            <person name="Thomas F.A."/>
            <person name="Krishnan K.P."/>
            <person name="Sinha R.K."/>
        </authorList>
    </citation>
    <scope>NUCLEOTIDE SEQUENCE</scope>
    <source>
        <strain evidence="2">20VBR1</strain>
    </source>
</reference>
<dbReference type="EMBL" id="JAGSGD010000001">
    <property type="protein sequence ID" value="MBR7619986.1"/>
    <property type="molecule type" value="Genomic_DNA"/>
</dbReference>
<dbReference type="InterPro" id="IPR025330">
    <property type="entry name" value="DUF4236"/>
</dbReference>
<name>A0A941D0J1_9CAUL</name>
<comment type="caution">
    <text evidence="2">The sequence shown here is derived from an EMBL/GenBank/DDBJ whole genome shotgun (WGS) entry which is preliminary data.</text>
</comment>
<evidence type="ECO:0000313" key="3">
    <source>
        <dbReference type="Proteomes" id="UP000622580"/>
    </source>
</evidence>
<proteinExistence type="predicted"/>
<feature type="domain" description="DUF4236" evidence="1">
    <location>
        <begin position="3"/>
        <end position="54"/>
    </location>
</feature>
<accession>A0A941D0J1</accession>
<dbReference type="Proteomes" id="UP000622580">
    <property type="component" value="Unassembled WGS sequence"/>
</dbReference>
<keyword evidence="3" id="KW-1185">Reference proteome</keyword>
<evidence type="ECO:0000259" key="1">
    <source>
        <dbReference type="Pfam" id="PF14020"/>
    </source>
</evidence>
<protein>
    <submittedName>
        <fullName evidence="2">DUF4236 domain-containing protein</fullName>
    </submittedName>
</protein>
<organism evidence="2 3">
    <name type="scientific">Phenylobacterium glaciei</name>
    <dbReference type="NCBI Taxonomy" id="2803784"/>
    <lineage>
        <taxon>Bacteria</taxon>
        <taxon>Pseudomonadati</taxon>
        <taxon>Pseudomonadota</taxon>
        <taxon>Alphaproteobacteria</taxon>
        <taxon>Caulobacterales</taxon>
        <taxon>Caulobacteraceae</taxon>
        <taxon>Phenylobacterium</taxon>
    </lineage>
</organism>
<gene>
    <name evidence="2" type="ORF">JKL49_11360</name>
</gene>
<dbReference type="Pfam" id="PF14020">
    <property type="entry name" value="DUF4236"/>
    <property type="match status" value="1"/>
</dbReference>
<sequence>MRLNFFKRLRLIPHVWLNLSRGGPSVTAGKRGLKATMGKRGTTLTAGLPGTGLSISQRIGKQGAKPKSLQTGQKLLEKVLRSKGSSRP</sequence>
<evidence type="ECO:0000313" key="2">
    <source>
        <dbReference type="EMBL" id="MBR7619986.1"/>
    </source>
</evidence>
<dbReference type="RefSeq" id="WP_215340642.1">
    <property type="nucleotide sequence ID" value="NZ_JAGSGD010000001.1"/>
</dbReference>
<dbReference type="AlphaFoldDB" id="A0A941D0J1"/>